<dbReference type="EMBL" id="ASQP01000396">
    <property type="protein sequence ID" value="OMI35497.1"/>
    <property type="molecule type" value="Genomic_DNA"/>
</dbReference>
<evidence type="ECO:0000313" key="3">
    <source>
        <dbReference type="Proteomes" id="UP000186168"/>
    </source>
</evidence>
<reference evidence="2 3" key="1">
    <citation type="submission" date="2013-05" db="EMBL/GenBank/DDBJ databases">
        <title>Genome sequence of Streptomyces sparsogenes DSM 40356.</title>
        <authorList>
            <person name="Coyne S."/>
            <person name="Seebeck F.P."/>
        </authorList>
    </citation>
    <scope>NUCLEOTIDE SEQUENCE [LARGE SCALE GENOMIC DNA]</scope>
    <source>
        <strain evidence="2 3">DSM 40356</strain>
    </source>
</reference>
<dbReference type="AlphaFoldDB" id="A0A1R1SBB6"/>
<comment type="caution">
    <text evidence="2">The sequence shown here is derived from an EMBL/GenBank/DDBJ whole genome shotgun (WGS) entry which is preliminary data.</text>
</comment>
<keyword evidence="1" id="KW-0472">Membrane</keyword>
<keyword evidence="1" id="KW-1133">Transmembrane helix</keyword>
<proteinExistence type="predicted"/>
<feature type="transmembrane region" description="Helical" evidence="1">
    <location>
        <begin position="126"/>
        <end position="148"/>
    </location>
</feature>
<evidence type="ECO:0000313" key="2">
    <source>
        <dbReference type="EMBL" id="OMI35497.1"/>
    </source>
</evidence>
<organism evidence="2 3">
    <name type="scientific">Streptomyces sparsogenes DSM 40356</name>
    <dbReference type="NCBI Taxonomy" id="1331668"/>
    <lineage>
        <taxon>Bacteria</taxon>
        <taxon>Bacillati</taxon>
        <taxon>Actinomycetota</taxon>
        <taxon>Actinomycetes</taxon>
        <taxon>Kitasatosporales</taxon>
        <taxon>Streptomycetaceae</taxon>
        <taxon>Streptomyces</taxon>
    </lineage>
</organism>
<keyword evidence="3" id="KW-1185">Reference proteome</keyword>
<dbReference type="Proteomes" id="UP000186168">
    <property type="component" value="Unassembled WGS sequence"/>
</dbReference>
<sequence>MITASNPWQGHNFAALFPILIAGAATLLSLAGYLCSRFTQPARRRYTPFTVWRDLSLTAVAAALALYLWGCLHVLFLEDQEQAEACERQRPDGIPRLVGRRGDFIPLRLVCEASNGRDYSVIIPDYINPTIALLLLVALACALTSAVLHRRQRTTTRKKG</sequence>
<name>A0A1R1SBB6_9ACTN</name>
<feature type="transmembrane region" description="Helical" evidence="1">
    <location>
        <begin position="55"/>
        <end position="76"/>
    </location>
</feature>
<evidence type="ECO:0000256" key="1">
    <source>
        <dbReference type="SAM" id="Phobius"/>
    </source>
</evidence>
<keyword evidence="1" id="KW-0812">Transmembrane</keyword>
<feature type="transmembrane region" description="Helical" evidence="1">
    <location>
        <begin position="12"/>
        <end position="34"/>
    </location>
</feature>
<protein>
    <submittedName>
        <fullName evidence="2">Uncharacterized protein</fullName>
    </submittedName>
</protein>
<gene>
    <name evidence="2" type="ORF">SPAR_31226</name>
</gene>
<accession>A0A1R1SBB6</accession>